<organism evidence="3 4">
    <name type="scientific">Pseudonocardia bannensis</name>
    <dbReference type="NCBI Taxonomy" id="630973"/>
    <lineage>
        <taxon>Bacteria</taxon>
        <taxon>Bacillati</taxon>
        <taxon>Actinomycetota</taxon>
        <taxon>Actinomycetes</taxon>
        <taxon>Pseudonocardiales</taxon>
        <taxon>Pseudonocardiaceae</taxon>
        <taxon>Pseudonocardia</taxon>
    </lineage>
</organism>
<reference evidence="3 4" key="1">
    <citation type="submission" date="2020-04" db="EMBL/GenBank/DDBJ databases">
        <authorList>
            <person name="Klaysubun C."/>
            <person name="Duangmal K."/>
            <person name="Lipun K."/>
        </authorList>
    </citation>
    <scope>NUCLEOTIDE SEQUENCE [LARGE SCALE GENOMIC DNA]</scope>
    <source>
        <strain evidence="3 4">DSM 45300</strain>
    </source>
</reference>
<keyword evidence="1" id="KW-0812">Transmembrane</keyword>
<dbReference type="NCBIfam" id="NF042915">
    <property type="entry name" value="MAB_1171c_fam"/>
    <property type="match status" value="1"/>
</dbReference>
<feature type="transmembrane region" description="Helical" evidence="1">
    <location>
        <begin position="166"/>
        <end position="185"/>
    </location>
</feature>
<dbReference type="EMBL" id="JAAXKZ010000111">
    <property type="protein sequence ID" value="NMH94441.1"/>
    <property type="molecule type" value="Genomic_DNA"/>
</dbReference>
<feature type="transmembrane region" description="Helical" evidence="1">
    <location>
        <begin position="34"/>
        <end position="56"/>
    </location>
</feature>
<comment type="caution">
    <text evidence="3">The sequence shown here is derived from an EMBL/GenBank/DDBJ whole genome shotgun (WGS) entry which is preliminary data.</text>
</comment>
<feature type="transmembrane region" description="Helical" evidence="1">
    <location>
        <begin position="211"/>
        <end position="236"/>
    </location>
</feature>
<feature type="transmembrane region" description="Helical" evidence="1">
    <location>
        <begin position="6"/>
        <end position="22"/>
    </location>
</feature>
<gene>
    <name evidence="3" type="ORF">HF519_23255</name>
</gene>
<keyword evidence="4" id="KW-1185">Reference proteome</keyword>
<dbReference type="Proteomes" id="UP000586918">
    <property type="component" value="Unassembled WGS sequence"/>
</dbReference>
<dbReference type="InterPro" id="IPR050039">
    <property type="entry name" value="MAB_1171c-like"/>
</dbReference>
<dbReference type="AlphaFoldDB" id="A0A848DPX3"/>
<dbReference type="InterPro" id="IPR046675">
    <property type="entry name" value="DUF6545"/>
</dbReference>
<feature type="transmembrane region" description="Helical" evidence="1">
    <location>
        <begin position="62"/>
        <end position="80"/>
    </location>
</feature>
<evidence type="ECO:0000256" key="1">
    <source>
        <dbReference type="SAM" id="Phobius"/>
    </source>
</evidence>
<evidence type="ECO:0000259" key="2">
    <source>
        <dbReference type="Pfam" id="PF20182"/>
    </source>
</evidence>
<sequence>MIDLLFFAVAGIALIVGMQRIARWRRRTTGSGPIALQLVALALAFVFLAPATQAFASAVIPSLGRLLSNVCTLVAAFGFIQLQLHVNYPPAEVKERLRPRVVVLIAVLAGLVIAFFLGQRPVGLGVFDYRGQHWLVIYALLYSVYLSVALIDLLRLAVRSVLNTRGYLRAGMAVMGTGYVLGLLYTGNKIQYVIRSTLGPVSAEPRCAGPFSSLLCTLSVGLPALSVLVIVIGLSIPTVGRRIGRLAEWWDLRRAYEGLEPLWKAFYDAMPQIALTSPQGVEGQVPRRDMPLRLYRRVVEVRDGALILNPYRRDADTAAHRDRGVALGLDGEALAAAIEAADLAVALGRYTSGGGRGGGITPASPSHDDLQDEATWLESVSRAFAERRIAPVEDRTAAER</sequence>
<keyword evidence="1" id="KW-0472">Membrane</keyword>
<feature type="transmembrane region" description="Helical" evidence="1">
    <location>
        <begin position="134"/>
        <end position="154"/>
    </location>
</feature>
<feature type="transmembrane region" description="Helical" evidence="1">
    <location>
        <begin position="101"/>
        <end position="122"/>
    </location>
</feature>
<keyword evidence="1" id="KW-1133">Transmembrane helix</keyword>
<proteinExistence type="predicted"/>
<dbReference type="RefSeq" id="WP_169415128.1">
    <property type="nucleotide sequence ID" value="NZ_JAAXKZ010000111.1"/>
</dbReference>
<evidence type="ECO:0000313" key="3">
    <source>
        <dbReference type="EMBL" id="NMH94441.1"/>
    </source>
</evidence>
<evidence type="ECO:0000313" key="4">
    <source>
        <dbReference type="Proteomes" id="UP000586918"/>
    </source>
</evidence>
<protein>
    <recommendedName>
        <fullName evidence="2">DUF6545 domain-containing protein</fullName>
    </recommendedName>
</protein>
<dbReference type="Pfam" id="PF20182">
    <property type="entry name" value="DUF6545"/>
    <property type="match status" value="1"/>
</dbReference>
<accession>A0A848DPX3</accession>
<feature type="domain" description="DUF6545" evidence="2">
    <location>
        <begin position="248"/>
        <end position="385"/>
    </location>
</feature>
<name>A0A848DPX3_9PSEU</name>